<feature type="compositionally biased region" description="Low complexity" evidence="1">
    <location>
        <begin position="113"/>
        <end position="125"/>
    </location>
</feature>
<feature type="compositionally biased region" description="Gly residues" evidence="1">
    <location>
        <begin position="126"/>
        <end position="135"/>
    </location>
</feature>
<comment type="caution">
    <text evidence="3">The sequence shown here is derived from an EMBL/GenBank/DDBJ whole genome shotgun (WGS) entry which is preliminary data.</text>
</comment>
<feature type="region of interest" description="Disordered" evidence="1">
    <location>
        <begin position="70"/>
        <end position="150"/>
    </location>
</feature>
<sequence>MVKSGGVVTAVAAVIGFSTLWMVSAQPQSLTYNLGPVTLGLTPAVLYVFGMLTAALLGFGIWQLQRGVAMQRRARPVENDPKAVGRPSVAAAPTGSVPPASPAGGAGTTPPRKSAGPSSAGPSSAGAGGAAGGKPAGDAAPKGGSAGAGS</sequence>
<feature type="transmembrane region" description="Helical" evidence="2">
    <location>
        <begin position="44"/>
        <end position="64"/>
    </location>
</feature>
<dbReference type="STRING" id="100225.SAMN05421595_0151"/>
<protein>
    <recommendedName>
        <fullName evidence="5">Lipopolysaccharide assembly protein A domain-containing protein</fullName>
    </recommendedName>
</protein>
<accession>K6UNF5</accession>
<dbReference type="OrthoDB" id="9974436at2"/>
<dbReference type="EMBL" id="BAGZ01000017">
    <property type="protein sequence ID" value="GAB78936.1"/>
    <property type="molecule type" value="Genomic_DNA"/>
</dbReference>
<keyword evidence="4" id="KW-1185">Reference proteome</keyword>
<gene>
    <name evidence="3" type="ORF">AUCHE_17_01500</name>
</gene>
<keyword evidence="2" id="KW-0472">Membrane</keyword>
<organism evidence="3 4">
    <name type="scientific">Austwickia chelonae NBRC 105200</name>
    <dbReference type="NCBI Taxonomy" id="1184607"/>
    <lineage>
        <taxon>Bacteria</taxon>
        <taxon>Bacillati</taxon>
        <taxon>Actinomycetota</taxon>
        <taxon>Actinomycetes</taxon>
        <taxon>Micrococcales</taxon>
        <taxon>Dermatophilaceae</taxon>
        <taxon>Austwickia</taxon>
    </lineage>
</organism>
<evidence type="ECO:0000256" key="1">
    <source>
        <dbReference type="SAM" id="MobiDB-lite"/>
    </source>
</evidence>
<keyword evidence="2" id="KW-1133">Transmembrane helix</keyword>
<keyword evidence="2" id="KW-0812">Transmembrane</keyword>
<evidence type="ECO:0000256" key="2">
    <source>
        <dbReference type="SAM" id="Phobius"/>
    </source>
</evidence>
<dbReference type="RefSeq" id="WP_006503693.1">
    <property type="nucleotide sequence ID" value="NZ_BAGZ01000017.1"/>
</dbReference>
<dbReference type="Proteomes" id="UP000008495">
    <property type="component" value="Unassembled WGS sequence"/>
</dbReference>
<name>K6UNF5_9MICO</name>
<evidence type="ECO:0008006" key="5">
    <source>
        <dbReference type="Google" id="ProtNLM"/>
    </source>
</evidence>
<evidence type="ECO:0000313" key="3">
    <source>
        <dbReference type="EMBL" id="GAB78936.1"/>
    </source>
</evidence>
<evidence type="ECO:0000313" key="4">
    <source>
        <dbReference type="Proteomes" id="UP000008495"/>
    </source>
</evidence>
<reference evidence="3 4" key="1">
    <citation type="submission" date="2012-08" db="EMBL/GenBank/DDBJ databases">
        <title>Whole genome shotgun sequence of Austwickia chelonae NBRC 105200.</title>
        <authorList>
            <person name="Yoshida I."/>
            <person name="Hosoyama A."/>
            <person name="Tsuchikane K."/>
            <person name="Katsumata H."/>
            <person name="Ando Y."/>
            <person name="Ohji S."/>
            <person name="Hamada M."/>
            <person name="Tamura T."/>
            <person name="Yamazoe A."/>
            <person name="Yamazaki S."/>
            <person name="Fujita N."/>
        </authorList>
    </citation>
    <scope>NUCLEOTIDE SEQUENCE [LARGE SCALE GENOMIC DNA]</scope>
    <source>
        <strain evidence="3 4">NBRC 105200</strain>
    </source>
</reference>
<dbReference type="AlphaFoldDB" id="K6UNF5"/>
<proteinExistence type="predicted"/>